<feature type="compositionally biased region" description="Basic and acidic residues" evidence="1">
    <location>
        <begin position="186"/>
        <end position="198"/>
    </location>
</feature>
<sequence>MNRGEGTPPATKSGRKVKRPAHFDDSPDTVAASPGKRKDTTGVSEAASAKKTARKTLALGSVGTPPSAKNGSDSESGEVKKSSRKTLAKNGGSSREESPEPEVVKKVAPASARKTLLKSAVKNSSADGGTPKKTPAKKVEAEPEQVPEAGPGLSRTGRKIKVPAHLKEFEDVVVPAVTASRKSVAPKKDELDVEEKPVPKTPGKAKAAVVRQLATEHEDEKPAAKTPGKGKLTRKAAEESEEEEEKPVTKTPGRARSVARKAIEEEEEVKPAAKTSGRGRSMARKPSVDEVAFEEKPKTYGRARSVARQTEEEDKPAPKTPGKFVRKAAEEPEEETKPAPKTPARTKSVPRRFADAADEEEPKPAPKTPGRAKSMAARKPSVDEPAPAPKTPARRNKSMAPQATKPEETDPLALPEEPTSKVESPVKKPATKTPARAKSVARDPSPEPSVKPDSSEPAPTSRSGRKIKPKKYFGEFEQDESVPTVVATAVATPKVVLASPVKTASPKVAAPSPIRSPQQIVKKGSPYAPKKDTPVAATTSPVKRLSVPAQQPPAAVSTKKAKKDDDGEGSPFKISPATEERQITKRNVNDHHHLKPETPKPASPVAAPKAVSPPKKASPKPLAVSTSDPEIILDRDPLASSSSSSVPTESSAESTAPAKKDEVREEEPQQETKPKRGRKTLPAASSTTDDSEPKPAPKTPGRKTMAAAPAPALEEPGSSRSGRKIKPKKFFDDAEATAAVTKSAAKPETSATPRGKRKTIAPKVSSEEEEDEKQKKKKQNDDEDEPKASVSREEIMAIVGDFQDEAPPAVVTEATEAEPING</sequence>
<feature type="compositionally biased region" description="Low complexity" evidence="1">
    <location>
        <begin position="427"/>
        <end position="438"/>
    </location>
</feature>
<dbReference type="AlphaFoldDB" id="B0WF49"/>
<feature type="compositionally biased region" description="Basic and acidic residues" evidence="1">
    <location>
        <begin position="658"/>
        <end position="674"/>
    </location>
</feature>
<name>B0WF49_CULQU</name>
<dbReference type="EMBL" id="DS231914">
    <property type="protein sequence ID" value="EDS25994.1"/>
    <property type="molecule type" value="Genomic_DNA"/>
</dbReference>
<feature type="region of interest" description="Disordered" evidence="1">
    <location>
        <begin position="181"/>
        <end position="822"/>
    </location>
</feature>
<dbReference type="eggNOG" id="ENOG502TAWY">
    <property type="taxonomic scope" value="Eukaryota"/>
</dbReference>
<feature type="compositionally biased region" description="Low complexity" evidence="1">
    <location>
        <begin position="736"/>
        <end position="746"/>
    </location>
</feature>
<feature type="compositionally biased region" description="Basic and acidic residues" evidence="1">
    <location>
        <begin position="327"/>
        <end position="338"/>
    </location>
</feature>
<evidence type="ECO:0000313" key="3">
    <source>
        <dbReference type="EnsemblMetazoa" id="CPIJ005384-PA"/>
    </source>
</evidence>
<dbReference type="EnsemblMetazoa" id="CPIJ005384-RA">
    <property type="protein sequence ID" value="CPIJ005384-PA"/>
    <property type="gene ID" value="CPIJ005384"/>
</dbReference>
<feature type="compositionally biased region" description="Low complexity" evidence="1">
    <location>
        <begin position="603"/>
        <end position="621"/>
    </location>
</feature>
<feature type="compositionally biased region" description="Basic and acidic residues" evidence="1">
    <location>
        <begin position="786"/>
        <end position="795"/>
    </location>
</feature>
<feature type="compositionally biased region" description="Basic and acidic residues" evidence="1">
    <location>
        <begin position="94"/>
        <end position="105"/>
    </location>
</feature>
<evidence type="ECO:0000256" key="1">
    <source>
        <dbReference type="SAM" id="MobiDB-lite"/>
    </source>
</evidence>
<gene>
    <name evidence="3" type="primary">6037419</name>
    <name evidence="2" type="ORF">CpipJ_CPIJ005384</name>
</gene>
<feature type="compositionally biased region" description="Basic and acidic residues" evidence="1">
    <location>
        <begin position="214"/>
        <end position="223"/>
    </location>
</feature>
<dbReference type="VEuPathDB" id="VectorBase:CPIJ005384"/>
<organism>
    <name type="scientific">Culex quinquefasciatus</name>
    <name type="common">Southern house mosquito</name>
    <name type="synonym">Culex pungens</name>
    <dbReference type="NCBI Taxonomy" id="7176"/>
    <lineage>
        <taxon>Eukaryota</taxon>
        <taxon>Metazoa</taxon>
        <taxon>Ecdysozoa</taxon>
        <taxon>Arthropoda</taxon>
        <taxon>Hexapoda</taxon>
        <taxon>Insecta</taxon>
        <taxon>Pterygota</taxon>
        <taxon>Neoptera</taxon>
        <taxon>Endopterygota</taxon>
        <taxon>Diptera</taxon>
        <taxon>Nematocera</taxon>
        <taxon>Culicoidea</taxon>
        <taxon>Culicidae</taxon>
        <taxon>Culicinae</taxon>
        <taxon>Culicini</taxon>
        <taxon>Culex</taxon>
        <taxon>Culex</taxon>
    </lineage>
</organism>
<evidence type="ECO:0000313" key="2">
    <source>
        <dbReference type="EMBL" id="EDS25994.1"/>
    </source>
</evidence>
<evidence type="ECO:0000313" key="4">
    <source>
        <dbReference type="Proteomes" id="UP000002320"/>
    </source>
</evidence>
<proteinExistence type="predicted"/>
<feature type="compositionally biased region" description="Low complexity" evidence="1">
    <location>
        <begin position="639"/>
        <end position="656"/>
    </location>
</feature>
<dbReference type="STRING" id="7176.B0WF49"/>
<reference evidence="3" key="2">
    <citation type="submission" date="2021-02" db="UniProtKB">
        <authorList>
            <consortium name="EnsemblMetazoa"/>
        </authorList>
    </citation>
    <scope>IDENTIFICATION</scope>
    <source>
        <strain evidence="3">JHB</strain>
    </source>
</reference>
<reference evidence="2" key="1">
    <citation type="submission" date="2007-03" db="EMBL/GenBank/DDBJ databases">
        <title>Annotation of Culex pipiens quinquefasciatus.</title>
        <authorList>
            <consortium name="The Broad Institute Genome Sequencing Platform"/>
            <person name="Atkinson P.W."/>
            <person name="Hemingway J."/>
            <person name="Christensen B.M."/>
            <person name="Higgs S."/>
            <person name="Kodira C."/>
            <person name="Hannick L."/>
            <person name="Megy K."/>
            <person name="O'Leary S."/>
            <person name="Pearson M."/>
            <person name="Haas B.J."/>
            <person name="Mauceli E."/>
            <person name="Wortman J.R."/>
            <person name="Lee N.H."/>
            <person name="Guigo R."/>
            <person name="Stanke M."/>
            <person name="Alvarado L."/>
            <person name="Amedeo P."/>
            <person name="Antoine C.H."/>
            <person name="Arensburger P."/>
            <person name="Bidwell S.L."/>
            <person name="Crawford M."/>
            <person name="Camaro F."/>
            <person name="Devon K."/>
            <person name="Engels R."/>
            <person name="Hammond M."/>
            <person name="Howarth C."/>
            <person name="Koehrsen M."/>
            <person name="Lawson D."/>
            <person name="Montgomery P."/>
            <person name="Nene V."/>
            <person name="Nusbaum C."/>
            <person name="Puiu D."/>
            <person name="Romero-Severson J."/>
            <person name="Severson D.W."/>
            <person name="Shumway M."/>
            <person name="Sisk P."/>
            <person name="Stolte C."/>
            <person name="Zeng Q."/>
            <person name="Eisenstadt E."/>
            <person name="Fraser-Liggett C."/>
            <person name="Strausberg R."/>
            <person name="Galagan J."/>
            <person name="Birren B."/>
            <person name="Collins F.H."/>
        </authorList>
    </citation>
    <scope>NUCLEOTIDE SEQUENCE [LARGE SCALE GENOMIC DNA]</scope>
    <source>
        <strain evidence="2">JHB</strain>
    </source>
</reference>
<protein>
    <submittedName>
        <fullName evidence="2 3">Uncharacterized protein</fullName>
    </submittedName>
</protein>
<feature type="compositionally biased region" description="Basic and acidic residues" evidence="1">
    <location>
        <begin position="578"/>
        <end position="598"/>
    </location>
</feature>
<accession>B0WF49</accession>
<feature type="region of interest" description="Disordered" evidence="1">
    <location>
        <begin position="1"/>
        <end position="159"/>
    </location>
</feature>
<feature type="compositionally biased region" description="Low complexity" evidence="1">
    <location>
        <begin position="482"/>
        <end position="496"/>
    </location>
</feature>
<dbReference type="OMA" id="TQIKQTE"/>
<dbReference type="OrthoDB" id="6614499at2759"/>
<dbReference type="HOGENOM" id="CLU_344265_0_0_1"/>
<dbReference type="KEGG" id="cqu:CpipJ_CPIJ005384"/>
<dbReference type="Proteomes" id="UP000002320">
    <property type="component" value="Unassembled WGS sequence"/>
</dbReference>
<dbReference type="InParanoid" id="B0WF49"/>
<dbReference type="VEuPathDB" id="VectorBase:CQUJHB002017"/>
<keyword evidence="4" id="KW-1185">Reference proteome</keyword>